<evidence type="ECO:0000256" key="1">
    <source>
        <dbReference type="ARBA" id="ARBA00004328"/>
    </source>
</evidence>
<dbReference type="GO" id="GO:0044423">
    <property type="term" value="C:virion component"/>
    <property type="evidence" value="ECO:0007669"/>
    <property type="project" value="UniProtKB-KW"/>
</dbReference>
<name>A0AA96R5U2_9CAUD</name>
<evidence type="ECO:0000256" key="2">
    <source>
        <dbReference type="ARBA" id="ARBA00022844"/>
    </source>
</evidence>
<dbReference type="GO" id="GO:0098996">
    <property type="term" value="P:symbiont entry into host cell via disruption of host cell glycocalyx"/>
    <property type="evidence" value="ECO:0007669"/>
    <property type="project" value="UniProtKB-ARBA"/>
</dbReference>
<comment type="subcellular location">
    <subcellularLocation>
        <location evidence="1">Virion</location>
    </subcellularLocation>
</comment>
<dbReference type="EMBL" id="OQ884031">
    <property type="protein sequence ID" value="WNO29988.1"/>
    <property type="molecule type" value="Genomic_DNA"/>
</dbReference>
<proteinExistence type="predicted"/>
<organism evidence="3 4">
    <name type="scientific">Enterobacter phage SDFMU_EhYP</name>
    <dbReference type="NCBI Taxonomy" id="3076128"/>
    <lineage>
        <taxon>Viruses</taxon>
        <taxon>Duplodnaviria</taxon>
        <taxon>Heunggongvirae</taxon>
        <taxon>Uroviricota</taxon>
        <taxon>Caudoviricetes</taxon>
        <taxon>Autographivirales</taxon>
        <taxon>Autoscriptoviridae</taxon>
        <taxon>Slopekvirinae</taxon>
        <taxon>Koutsourovirus</taxon>
        <taxon>Koutsourovirus EhYP</taxon>
    </lineage>
</organism>
<dbReference type="Gene3D" id="2.160.20.10">
    <property type="entry name" value="Single-stranded right-handed beta-helix, Pectin lyase-like"/>
    <property type="match status" value="1"/>
</dbReference>
<evidence type="ECO:0000313" key="3">
    <source>
        <dbReference type="EMBL" id="WNO29988.1"/>
    </source>
</evidence>
<keyword evidence="2" id="KW-0946">Virion</keyword>
<sequence length="754" mass="80583">MALVSLIPIYGGAKPEYSLEQFGADPTGVQPADAQIAAAFAYASAKGGVIRQEHGRFRLSGSSVVNFSCSAYMTGSTLVLDGWQGEFRFAQAQAPITYNSSNESTYGVLALFNSSDGASRSAGSSYLSGLAGSTLLNNNFVIYTTPQQMFQYRPEDGIITRKDFNRVYNRGTLEDPHKYGLGNNVNSVYALPIADSETVLEGFCFDMANATRYRFMLIQDSTRLRVRGWSIRNKPVDSTNRDFFPIEKNRCYDVIVEDFDDSYPVTSRDVAGSLRSSYCFSATDCMNLLYRNCNANGAGWGSIGNNDCSKITYERCKLSRIDFHKPYRTYLKVLDCDLGRDGVVVCGLGDLQIQRTRFNFLTEINGAGAIDGNVVSTRPDAGGFVDGDLLLRDVVLAGRFNSFAPAKGLVNGVSDDISRGPVAGSPVKRTLFNNVVIDNLVHASQSGNSHFQFLISCNRTNAVQFPRSLTLMNSDMRCAKSSALGVLINLGPFAANQDSALNTEASVSTAYTQNIVIDNVVTTHITIMGNSSKHNPRVLIKGAGNSNYSETSMLCTFSQRGLYELHGCDVEGFSFTSGAAANGPVQVQMHGGRLLIPVGTAAAITGITGAAVGTGIMFNGTVISGAFAASADWALGKNLAQYGTFRNCQVYSETGARLPGIQLWNGASTNYTFSPVIPVKSGNKLLLANGYSGPGTYSLSEATVPFGTAKSYSYLGGSNGCTCTFTDSTSSGAAISNITSPAALDLVAVYVQAS</sequence>
<accession>A0AA96R5U2</accession>
<evidence type="ECO:0000313" key="4">
    <source>
        <dbReference type="Proteomes" id="UP001305490"/>
    </source>
</evidence>
<protein>
    <submittedName>
        <fullName evidence="3">Uncharacterized protein</fullName>
    </submittedName>
</protein>
<dbReference type="InterPro" id="IPR012334">
    <property type="entry name" value="Pectin_lyas_fold"/>
</dbReference>
<dbReference type="Proteomes" id="UP001305490">
    <property type="component" value="Segment"/>
</dbReference>
<reference evidence="3 4" key="1">
    <citation type="submission" date="2023-04" db="EMBL/GenBank/DDBJ databases">
        <authorList>
            <person name="Zhang K."/>
        </authorList>
    </citation>
    <scope>NUCLEOTIDE SEQUENCE [LARGE SCALE GENOMIC DNA]</scope>
</reference>
<keyword evidence="4" id="KW-1185">Reference proteome</keyword>